<dbReference type="GO" id="GO:0098796">
    <property type="term" value="C:membrane protein complex"/>
    <property type="evidence" value="ECO:0007669"/>
    <property type="project" value="UniProtKB-ARBA"/>
</dbReference>
<organism evidence="7 8">
    <name type="scientific">Lacticaseibacillus brantae DSM 23927</name>
    <dbReference type="NCBI Taxonomy" id="1423727"/>
    <lineage>
        <taxon>Bacteria</taxon>
        <taxon>Bacillati</taxon>
        <taxon>Bacillota</taxon>
        <taxon>Bacilli</taxon>
        <taxon>Lactobacillales</taxon>
        <taxon>Lactobacillaceae</taxon>
        <taxon>Lacticaseibacillus</taxon>
    </lineage>
</organism>
<name>A0A0R2AZF7_9LACO</name>
<comment type="caution">
    <text evidence="7">The sequence shown here is derived from an EMBL/GenBank/DDBJ whole genome shotgun (WGS) entry which is preliminary data.</text>
</comment>
<dbReference type="GO" id="GO:0006865">
    <property type="term" value="P:amino acid transport"/>
    <property type="evidence" value="ECO:0007669"/>
    <property type="project" value="UniProtKB-KW"/>
</dbReference>
<dbReference type="SUPFAM" id="SSF52540">
    <property type="entry name" value="P-loop containing nucleoside triphosphate hydrolases"/>
    <property type="match status" value="1"/>
</dbReference>
<evidence type="ECO:0000313" key="7">
    <source>
        <dbReference type="EMBL" id="KRM72464.1"/>
    </source>
</evidence>
<reference evidence="7 8" key="1">
    <citation type="journal article" date="2015" name="Genome Announc.">
        <title>Expanding the biotechnology potential of lactobacilli through comparative genomics of 213 strains and associated genera.</title>
        <authorList>
            <person name="Sun Z."/>
            <person name="Harris H.M."/>
            <person name="McCann A."/>
            <person name="Guo C."/>
            <person name="Argimon S."/>
            <person name="Zhang W."/>
            <person name="Yang X."/>
            <person name="Jeffery I.B."/>
            <person name="Cooney J.C."/>
            <person name="Kagawa T.F."/>
            <person name="Liu W."/>
            <person name="Song Y."/>
            <person name="Salvetti E."/>
            <person name="Wrobel A."/>
            <person name="Rasinkangas P."/>
            <person name="Parkhill J."/>
            <person name="Rea M.C."/>
            <person name="O'Sullivan O."/>
            <person name="Ritari J."/>
            <person name="Douillard F.P."/>
            <person name="Paul Ross R."/>
            <person name="Yang R."/>
            <person name="Briner A.E."/>
            <person name="Felis G.E."/>
            <person name="de Vos W.M."/>
            <person name="Barrangou R."/>
            <person name="Klaenhammer T.R."/>
            <person name="Caufield P.W."/>
            <person name="Cui Y."/>
            <person name="Zhang H."/>
            <person name="O'Toole P.W."/>
        </authorList>
    </citation>
    <scope>NUCLEOTIDE SEQUENCE [LARGE SCALE GENOMIC DNA]</scope>
    <source>
        <strain evidence="7 8">DSM 23927</strain>
    </source>
</reference>
<dbReference type="GO" id="GO:0022857">
    <property type="term" value="F:transmembrane transporter activity"/>
    <property type="evidence" value="ECO:0007669"/>
    <property type="project" value="UniProtKB-ARBA"/>
</dbReference>
<keyword evidence="3" id="KW-0547">Nucleotide-binding</keyword>
<dbReference type="Gene3D" id="3.40.50.300">
    <property type="entry name" value="P-loop containing nucleotide triphosphate hydrolases"/>
    <property type="match status" value="1"/>
</dbReference>
<gene>
    <name evidence="7" type="ORF">FC34_GL000169</name>
</gene>
<dbReference type="EMBL" id="AYZQ01000001">
    <property type="protein sequence ID" value="KRM72464.1"/>
    <property type="molecule type" value="Genomic_DNA"/>
</dbReference>
<sequence length="254" mass="28044">MEVQHITKYYGSRSNRFAALNNLSFKIDAGEFVGIMGPSGAGKSTLLNIMATIDQPSAGKVLIGNQNLGQMTDAELANFRREKLGFIFQDFNLLPDMTVQENIALPLTLGKTVAPDLLDRVKIAAEILGLSNVLTRYPEALSVGQRQRVASARAIITRPELIFADEPTGSLDSLAATDLLRYLTKLNLEEDVTIMMVTHDAFTASYCNRIIFIKDGTYFAEVTRRGSRQEFFDRIIDMEATISGGHQHVPADRA</sequence>
<evidence type="ECO:0000256" key="2">
    <source>
        <dbReference type="ARBA" id="ARBA00022448"/>
    </source>
</evidence>
<protein>
    <submittedName>
        <fullName evidence="7">ABC transporter ATPase</fullName>
    </submittedName>
</protein>
<dbReference type="Proteomes" id="UP000051672">
    <property type="component" value="Unassembled WGS sequence"/>
</dbReference>
<dbReference type="STRING" id="1423727.FC34_GL000169"/>
<dbReference type="GO" id="GO:0005524">
    <property type="term" value="F:ATP binding"/>
    <property type="evidence" value="ECO:0007669"/>
    <property type="project" value="UniProtKB-KW"/>
</dbReference>
<dbReference type="PROSITE" id="PS50893">
    <property type="entry name" value="ABC_TRANSPORTER_2"/>
    <property type="match status" value="1"/>
</dbReference>
<dbReference type="InterPro" id="IPR003593">
    <property type="entry name" value="AAA+_ATPase"/>
</dbReference>
<dbReference type="PANTHER" id="PTHR42798:SF7">
    <property type="entry name" value="ALPHA-D-RIBOSE 1-METHYLPHOSPHONATE 5-TRIPHOSPHATE SYNTHASE SUBUNIT PHNL"/>
    <property type="match status" value="1"/>
</dbReference>
<dbReference type="InterPro" id="IPR017911">
    <property type="entry name" value="MacB-like_ATP-bd"/>
</dbReference>
<dbReference type="AlphaFoldDB" id="A0A0R2AZF7"/>
<evidence type="ECO:0000256" key="5">
    <source>
        <dbReference type="ARBA" id="ARBA00022970"/>
    </source>
</evidence>
<proteinExistence type="inferred from homology"/>
<evidence type="ECO:0000259" key="6">
    <source>
        <dbReference type="PROSITE" id="PS50893"/>
    </source>
</evidence>
<dbReference type="InterPro" id="IPR003439">
    <property type="entry name" value="ABC_transporter-like_ATP-bd"/>
</dbReference>
<evidence type="ECO:0000256" key="1">
    <source>
        <dbReference type="ARBA" id="ARBA00005417"/>
    </source>
</evidence>
<evidence type="ECO:0000256" key="3">
    <source>
        <dbReference type="ARBA" id="ARBA00022741"/>
    </source>
</evidence>
<keyword evidence="8" id="KW-1185">Reference proteome</keyword>
<dbReference type="FunFam" id="3.40.50.300:FF:000032">
    <property type="entry name" value="Export ABC transporter ATP-binding protein"/>
    <property type="match status" value="1"/>
</dbReference>
<feature type="domain" description="ABC transporter" evidence="6">
    <location>
        <begin position="1"/>
        <end position="240"/>
    </location>
</feature>
<dbReference type="PANTHER" id="PTHR42798">
    <property type="entry name" value="LIPOPROTEIN-RELEASING SYSTEM ATP-BINDING PROTEIN LOLD"/>
    <property type="match status" value="1"/>
</dbReference>
<dbReference type="SMART" id="SM00382">
    <property type="entry name" value="AAA"/>
    <property type="match status" value="1"/>
</dbReference>
<keyword evidence="2" id="KW-0813">Transport</keyword>
<dbReference type="PATRIC" id="fig|1423727.3.peg.169"/>
<keyword evidence="5" id="KW-0029">Amino-acid transport</keyword>
<comment type="similarity">
    <text evidence="1">Belongs to the ABC transporter superfamily.</text>
</comment>
<dbReference type="GO" id="GO:0016887">
    <property type="term" value="F:ATP hydrolysis activity"/>
    <property type="evidence" value="ECO:0007669"/>
    <property type="project" value="InterPro"/>
</dbReference>
<keyword evidence="4" id="KW-0067">ATP-binding</keyword>
<evidence type="ECO:0000256" key="4">
    <source>
        <dbReference type="ARBA" id="ARBA00022840"/>
    </source>
</evidence>
<dbReference type="InterPro" id="IPR027417">
    <property type="entry name" value="P-loop_NTPase"/>
</dbReference>
<dbReference type="CDD" id="cd03255">
    <property type="entry name" value="ABC_MJ0796_LolCDE_FtsE"/>
    <property type="match status" value="1"/>
</dbReference>
<evidence type="ECO:0000313" key="8">
    <source>
        <dbReference type="Proteomes" id="UP000051672"/>
    </source>
</evidence>
<dbReference type="Pfam" id="PF00005">
    <property type="entry name" value="ABC_tran"/>
    <property type="match status" value="1"/>
</dbReference>
<accession>A0A0R2AZF7</accession>